<reference evidence="2" key="2">
    <citation type="submission" date="2021-01" db="EMBL/GenBank/DDBJ databases">
        <authorList>
            <person name="Schikora-Tamarit M.A."/>
        </authorList>
    </citation>
    <scope>NUCLEOTIDE SEQUENCE</scope>
    <source>
        <strain evidence="2">CBS6341</strain>
    </source>
</reference>
<accession>A0A9P8PAV7</accession>
<protein>
    <recommendedName>
        <fullName evidence="4">Transmembrane protein</fullName>
    </recommendedName>
</protein>
<dbReference type="Proteomes" id="UP000769528">
    <property type="component" value="Unassembled WGS sequence"/>
</dbReference>
<gene>
    <name evidence="2" type="ORF">WICMUC_005167</name>
</gene>
<keyword evidence="1" id="KW-1133">Transmembrane helix</keyword>
<evidence type="ECO:0000313" key="2">
    <source>
        <dbReference type="EMBL" id="KAH3667889.1"/>
    </source>
</evidence>
<evidence type="ECO:0008006" key="4">
    <source>
        <dbReference type="Google" id="ProtNLM"/>
    </source>
</evidence>
<dbReference type="EMBL" id="JAEUBF010001375">
    <property type="protein sequence ID" value="KAH3667889.1"/>
    <property type="molecule type" value="Genomic_DNA"/>
</dbReference>
<keyword evidence="1" id="KW-0812">Transmembrane</keyword>
<comment type="caution">
    <text evidence="2">The sequence shown here is derived from an EMBL/GenBank/DDBJ whole genome shotgun (WGS) entry which is preliminary data.</text>
</comment>
<proteinExistence type="predicted"/>
<organism evidence="2 3">
    <name type="scientific">Wickerhamomyces mucosus</name>
    <dbReference type="NCBI Taxonomy" id="1378264"/>
    <lineage>
        <taxon>Eukaryota</taxon>
        <taxon>Fungi</taxon>
        <taxon>Dikarya</taxon>
        <taxon>Ascomycota</taxon>
        <taxon>Saccharomycotina</taxon>
        <taxon>Saccharomycetes</taxon>
        <taxon>Phaffomycetales</taxon>
        <taxon>Wickerhamomycetaceae</taxon>
        <taxon>Wickerhamomyces</taxon>
    </lineage>
</organism>
<name>A0A9P8PAV7_9ASCO</name>
<keyword evidence="3" id="KW-1185">Reference proteome</keyword>
<dbReference type="AlphaFoldDB" id="A0A9P8PAV7"/>
<reference evidence="2" key="1">
    <citation type="journal article" date="2021" name="Open Biol.">
        <title>Shared evolutionary footprints suggest mitochondrial oxidative damage underlies multiple complex I losses in fungi.</title>
        <authorList>
            <person name="Schikora-Tamarit M.A."/>
            <person name="Marcet-Houben M."/>
            <person name="Nosek J."/>
            <person name="Gabaldon T."/>
        </authorList>
    </citation>
    <scope>NUCLEOTIDE SEQUENCE</scope>
    <source>
        <strain evidence="2">CBS6341</strain>
    </source>
</reference>
<sequence>MEDGESNSFFNNPCNDGVDVAVVVVVVLPVLVVVIVGVGVIEVLASVLFVADCDFNDPDLSLLHLN</sequence>
<evidence type="ECO:0000313" key="3">
    <source>
        <dbReference type="Proteomes" id="UP000769528"/>
    </source>
</evidence>
<feature type="transmembrane region" description="Helical" evidence="1">
    <location>
        <begin position="20"/>
        <end position="51"/>
    </location>
</feature>
<evidence type="ECO:0000256" key="1">
    <source>
        <dbReference type="SAM" id="Phobius"/>
    </source>
</evidence>
<keyword evidence="1" id="KW-0472">Membrane</keyword>